<dbReference type="RefSeq" id="WP_091671552.1">
    <property type="nucleotide sequence ID" value="NZ_FOKG01000003.1"/>
</dbReference>
<evidence type="ECO:0000256" key="3">
    <source>
        <dbReference type="ARBA" id="ARBA00022490"/>
    </source>
</evidence>
<dbReference type="EMBL" id="FOKG01000003">
    <property type="protein sequence ID" value="SFB02525.1"/>
    <property type="molecule type" value="Genomic_DNA"/>
</dbReference>
<dbReference type="OrthoDB" id="3619674at2"/>
<dbReference type="AlphaFoldDB" id="A0A1I0XN95"/>
<evidence type="ECO:0000256" key="1">
    <source>
        <dbReference type="ARBA" id="ARBA00004496"/>
    </source>
</evidence>
<dbReference type="Proteomes" id="UP000243799">
    <property type="component" value="Unassembled WGS sequence"/>
</dbReference>
<organism evidence="5 6">
    <name type="scientific">Amycolatopsis marina</name>
    <dbReference type="NCBI Taxonomy" id="490629"/>
    <lineage>
        <taxon>Bacteria</taxon>
        <taxon>Bacillati</taxon>
        <taxon>Actinomycetota</taxon>
        <taxon>Actinomycetes</taxon>
        <taxon>Pseudonocardiales</taxon>
        <taxon>Pseudonocardiaceae</taxon>
        <taxon>Amycolatopsis</taxon>
    </lineage>
</organism>
<dbReference type="STRING" id="490629.SAMN05216266_103354"/>
<dbReference type="InterPro" id="IPR025734">
    <property type="entry name" value="EspG"/>
</dbReference>
<sequence length="249" mass="27466">MWCAEPEKFRADQLAALVTEVTGGELHIAIAPSLVWLDDAEAAAARAELARIVARYAGVPDDPDEPTFTEIAGLLTSPPTARYGWLADPNTGARLGVLTAATDWFGLVAVREEDNVYLRTFDDEALSRVLAAVLPQWWKPGEQPISVLRSELVAAAEETVGAVTPGPHVRRAQRLAALPARIIAEFYAEAADPEGRRRTCREPLRVYDTEDGRWAMRVIPLPGDERVLLFPADEDDIVRELDELFLELD</sequence>
<accession>A0A1I0XN95</accession>
<evidence type="ECO:0000256" key="4">
    <source>
        <dbReference type="ARBA" id="ARBA00023186"/>
    </source>
</evidence>
<comment type="subcellular location">
    <subcellularLocation>
        <location evidence="1">Cytoplasm</location>
    </subcellularLocation>
</comment>
<keyword evidence="4" id="KW-0143">Chaperone</keyword>
<evidence type="ECO:0000313" key="5">
    <source>
        <dbReference type="EMBL" id="SFB02525.1"/>
    </source>
</evidence>
<dbReference type="Pfam" id="PF14011">
    <property type="entry name" value="ESX-1_EspG"/>
    <property type="match status" value="1"/>
</dbReference>
<proteinExistence type="inferred from homology"/>
<reference evidence="6" key="1">
    <citation type="submission" date="2016-10" db="EMBL/GenBank/DDBJ databases">
        <authorList>
            <person name="Varghese N."/>
            <person name="Submissions S."/>
        </authorList>
    </citation>
    <scope>NUCLEOTIDE SEQUENCE [LARGE SCALE GENOMIC DNA]</scope>
    <source>
        <strain evidence="6">CGMCC 4.3568</strain>
    </source>
</reference>
<protein>
    <submittedName>
        <fullName evidence="5">EspG family protein</fullName>
    </submittedName>
</protein>
<keyword evidence="3" id="KW-0963">Cytoplasm</keyword>
<keyword evidence="6" id="KW-1185">Reference proteome</keyword>
<evidence type="ECO:0000313" key="6">
    <source>
        <dbReference type="Proteomes" id="UP000243799"/>
    </source>
</evidence>
<gene>
    <name evidence="5" type="ORF">SAMN05216266_103354</name>
</gene>
<evidence type="ECO:0000256" key="2">
    <source>
        <dbReference type="ARBA" id="ARBA00006411"/>
    </source>
</evidence>
<comment type="similarity">
    <text evidence="2">Belongs to the EspG family.</text>
</comment>
<name>A0A1I0XN95_9PSEU</name>